<feature type="transmembrane region" description="Helical" evidence="2">
    <location>
        <begin position="96"/>
        <end position="113"/>
    </location>
</feature>
<name>A0A1H8L0C5_9BACI</name>
<evidence type="ECO:0000313" key="5">
    <source>
        <dbReference type="EMBL" id="SEN98620.1"/>
    </source>
</evidence>
<dbReference type="Pfam" id="PF21537">
    <property type="entry name" value="DUF1980_C"/>
    <property type="match status" value="1"/>
</dbReference>
<keyword evidence="6" id="KW-1185">Reference proteome</keyword>
<sequence>MTFHFQQAFRAFILLAFTVLIIKLHMTGEITKLINPKYEGLSKTAAIIFLILFFIQITRIWSTKKTSSHSCNHDHEGSNCGHHHDHGNTPFSSKKFISYAIIVFPLLTGFFLPPKVLDSSIADKKGGMAILANKKQKASEESTETGEFDSSDPWLEEQPLTGENSTGETSFIEDNAIPDLEYKNLMSKEEYDQLIQHLSQTDRIVMDDTVFATYYDEMSYDLEKYKGKEIELTGFAYKEEGLEQDQLVLSRFLITHCVADASVIGFLSEIPGAANIEEDTWISATGVLDVTTFNGVELPIIKVTKWNIVDEPKEPYLYPISIKIL</sequence>
<evidence type="ECO:0000259" key="3">
    <source>
        <dbReference type="Pfam" id="PF09323"/>
    </source>
</evidence>
<keyword evidence="2" id="KW-1133">Transmembrane helix</keyword>
<dbReference type="PANTHER" id="PTHR40047">
    <property type="entry name" value="UPF0703 PROTEIN YCGQ"/>
    <property type="match status" value="1"/>
</dbReference>
<dbReference type="Proteomes" id="UP000198553">
    <property type="component" value="Unassembled WGS sequence"/>
</dbReference>
<dbReference type="EMBL" id="FOBW01000037">
    <property type="protein sequence ID" value="SEN98620.1"/>
    <property type="molecule type" value="Genomic_DNA"/>
</dbReference>
<dbReference type="InterPro" id="IPR015402">
    <property type="entry name" value="DUF1980"/>
</dbReference>
<evidence type="ECO:0000259" key="4">
    <source>
        <dbReference type="Pfam" id="PF21537"/>
    </source>
</evidence>
<reference evidence="6" key="1">
    <citation type="submission" date="2016-10" db="EMBL/GenBank/DDBJ databases">
        <authorList>
            <person name="Varghese N."/>
            <person name="Submissions S."/>
        </authorList>
    </citation>
    <scope>NUCLEOTIDE SEQUENCE [LARGE SCALE GENOMIC DNA]</scope>
    <source>
        <strain evidence="6">B48,IBRC-M 10115,DSM 25386,CECT 8001</strain>
    </source>
</reference>
<protein>
    <submittedName>
        <fullName evidence="5">Putative membrane protein</fullName>
    </submittedName>
</protein>
<evidence type="ECO:0000256" key="1">
    <source>
        <dbReference type="SAM" id="MobiDB-lite"/>
    </source>
</evidence>
<evidence type="ECO:0000313" key="6">
    <source>
        <dbReference type="Proteomes" id="UP000198553"/>
    </source>
</evidence>
<dbReference type="AlphaFoldDB" id="A0A1H8L0C5"/>
<gene>
    <name evidence="5" type="ORF">SAMN05192533_1376</name>
</gene>
<feature type="domain" description="DUF1980" evidence="3">
    <location>
        <begin position="9"/>
        <end position="127"/>
    </location>
</feature>
<accession>A0A1H8L0C5</accession>
<dbReference type="Pfam" id="PF09323">
    <property type="entry name" value="DUF1980"/>
    <property type="match status" value="1"/>
</dbReference>
<feature type="transmembrane region" description="Helical" evidence="2">
    <location>
        <begin position="44"/>
        <end position="62"/>
    </location>
</feature>
<proteinExistence type="predicted"/>
<organism evidence="5 6">
    <name type="scientific">Mesobacillus persicus</name>
    <dbReference type="NCBI Taxonomy" id="930146"/>
    <lineage>
        <taxon>Bacteria</taxon>
        <taxon>Bacillati</taxon>
        <taxon>Bacillota</taxon>
        <taxon>Bacilli</taxon>
        <taxon>Bacillales</taxon>
        <taxon>Bacillaceae</taxon>
        <taxon>Mesobacillus</taxon>
    </lineage>
</organism>
<keyword evidence="2" id="KW-0472">Membrane</keyword>
<dbReference type="InterPro" id="IPR048447">
    <property type="entry name" value="DUF1980_C"/>
</dbReference>
<keyword evidence="2" id="KW-0812">Transmembrane</keyword>
<dbReference type="STRING" id="930146.SAMN05192533_1376"/>
<dbReference type="PANTHER" id="PTHR40047:SF1">
    <property type="entry name" value="UPF0703 PROTEIN YCGQ"/>
    <property type="match status" value="1"/>
</dbReference>
<feature type="domain" description="DUF1980" evidence="4">
    <location>
        <begin position="185"/>
        <end position="319"/>
    </location>
</feature>
<dbReference type="NCBIfam" id="TIGR03943">
    <property type="entry name" value="TIGR03943 family putative permease subunit"/>
    <property type="match status" value="1"/>
</dbReference>
<dbReference type="RefSeq" id="WP_090750682.1">
    <property type="nucleotide sequence ID" value="NZ_FOBW01000037.1"/>
</dbReference>
<dbReference type="OrthoDB" id="9770408at2"/>
<feature type="transmembrane region" description="Helical" evidence="2">
    <location>
        <begin position="7"/>
        <end position="24"/>
    </location>
</feature>
<dbReference type="InterPro" id="IPR052955">
    <property type="entry name" value="UPF0703_membrane_permease"/>
</dbReference>
<feature type="compositionally biased region" description="Acidic residues" evidence="1">
    <location>
        <begin position="141"/>
        <end position="150"/>
    </location>
</feature>
<evidence type="ECO:0000256" key="2">
    <source>
        <dbReference type="SAM" id="Phobius"/>
    </source>
</evidence>
<feature type="region of interest" description="Disordered" evidence="1">
    <location>
        <begin position="134"/>
        <end position="170"/>
    </location>
</feature>
<dbReference type="InterPro" id="IPR048493">
    <property type="entry name" value="DUF1980_N"/>
</dbReference>